<dbReference type="EMBL" id="JAXCGZ010001996">
    <property type="protein sequence ID" value="KAK7084731.1"/>
    <property type="molecule type" value="Genomic_DNA"/>
</dbReference>
<protein>
    <submittedName>
        <fullName evidence="2">Uncharacterized protein</fullName>
    </submittedName>
</protein>
<evidence type="ECO:0000313" key="2">
    <source>
        <dbReference type="EMBL" id="KAK7084731.1"/>
    </source>
</evidence>
<accession>A0AAN8XL13</accession>
<organism evidence="2 3">
    <name type="scientific">Halocaridina rubra</name>
    <name type="common">Hawaiian red shrimp</name>
    <dbReference type="NCBI Taxonomy" id="373956"/>
    <lineage>
        <taxon>Eukaryota</taxon>
        <taxon>Metazoa</taxon>
        <taxon>Ecdysozoa</taxon>
        <taxon>Arthropoda</taxon>
        <taxon>Crustacea</taxon>
        <taxon>Multicrustacea</taxon>
        <taxon>Malacostraca</taxon>
        <taxon>Eumalacostraca</taxon>
        <taxon>Eucarida</taxon>
        <taxon>Decapoda</taxon>
        <taxon>Pleocyemata</taxon>
        <taxon>Caridea</taxon>
        <taxon>Atyoidea</taxon>
        <taxon>Atyidae</taxon>
        <taxon>Halocaridina</taxon>
    </lineage>
</organism>
<reference evidence="2 3" key="1">
    <citation type="submission" date="2023-11" db="EMBL/GenBank/DDBJ databases">
        <title>Halocaridina rubra genome assembly.</title>
        <authorList>
            <person name="Smith C."/>
        </authorList>
    </citation>
    <scope>NUCLEOTIDE SEQUENCE [LARGE SCALE GENOMIC DNA]</scope>
    <source>
        <strain evidence="2">EP-1</strain>
        <tissue evidence="2">Whole</tissue>
    </source>
</reference>
<evidence type="ECO:0000313" key="3">
    <source>
        <dbReference type="Proteomes" id="UP001381693"/>
    </source>
</evidence>
<evidence type="ECO:0000256" key="1">
    <source>
        <dbReference type="SAM" id="MobiDB-lite"/>
    </source>
</evidence>
<sequence length="61" mass="6515">MAAESRESGFQPHSPSPPQQPPVEPGSAVRNSHLDEVLNQASSTYVIFISLVCDAIPLKLA</sequence>
<dbReference type="Proteomes" id="UP001381693">
    <property type="component" value="Unassembled WGS sequence"/>
</dbReference>
<dbReference type="AlphaFoldDB" id="A0AAN8XL13"/>
<proteinExistence type="predicted"/>
<name>A0AAN8XL13_HALRR</name>
<keyword evidence="3" id="KW-1185">Reference proteome</keyword>
<gene>
    <name evidence="2" type="ORF">SK128_020077</name>
</gene>
<feature type="compositionally biased region" description="Pro residues" evidence="1">
    <location>
        <begin position="14"/>
        <end position="24"/>
    </location>
</feature>
<comment type="caution">
    <text evidence="2">The sequence shown here is derived from an EMBL/GenBank/DDBJ whole genome shotgun (WGS) entry which is preliminary data.</text>
</comment>
<feature type="region of interest" description="Disordered" evidence="1">
    <location>
        <begin position="1"/>
        <end position="31"/>
    </location>
</feature>